<dbReference type="InterPro" id="IPR021788">
    <property type="entry name" value="CPP1-like"/>
</dbReference>
<gene>
    <name evidence="2" type="ORF">LITE_LOCUS36325</name>
</gene>
<reference evidence="2" key="1">
    <citation type="submission" date="2022-08" db="EMBL/GenBank/DDBJ databases">
        <authorList>
            <person name="Gutierrez-Valencia J."/>
        </authorList>
    </citation>
    <scope>NUCLEOTIDE SEQUENCE</scope>
</reference>
<comment type="caution">
    <text evidence="2">The sequence shown here is derived from an EMBL/GenBank/DDBJ whole genome shotgun (WGS) entry which is preliminary data.</text>
</comment>
<keyword evidence="3" id="KW-1185">Reference proteome</keyword>
<feature type="transmembrane region" description="Helical" evidence="1">
    <location>
        <begin position="172"/>
        <end position="189"/>
    </location>
</feature>
<accession>A0AAV0P1H1</accession>
<dbReference type="PANTHER" id="PTHR33372:SF5">
    <property type="entry name" value="PROTEIN CHLOROPLAST J-LIKE DOMAIN 1, CHLOROPLASTIC"/>
    <property type="match status" value="1"/>
</dbReference>
<dbReference type="PANTHER" id="PTHR33372">
    <property type="match status" value="1"/>
</dbReference>
<dbReference type="Pfam" id="PF11833">
    <property type="entry name" value="CPP1-like"/>
    <property type="match status" value="1"/>
</dbReference>
<dbReference type="EMBL" id="CAMGYJ010000008">
    <property type="protein sequence ID" value="CAI0464800.1"/>
    <property type="molecule type" value="Genomic_DNA"/>
</dbReference>
<keyword evidence="1" id="KW-1133">Transmembrane helix</keyword>
<name>A0AAV0P1H1_9ROSI</name>
<organism evidence="2 3">
    <name type="scientific">Linum tenue</name>
    <dbReference type="NCBI Taxonomy" id="586396"/>
    <lineage>
        <taxon>Eukaryota</taxon>
        <taxon>Viridiplantae</taxon>
        <taxon>Streptophyta</taxon>
        <taxon>Embryophyta</taxon>
        <taxon>Tracheophyta</taxon>
        <taxon>Spermatophyta</taxon>
        <taxon>Magnoliopsida</taxon>
        <taxon>eudicotyledons</taxon>
        <taxon>Gunneridae</taxon>
        <taxon>Pentapetalae</taxon>
        <taxon>rosids</taxon>
        <taxon>fabids</taxon>
        <taxon>Malpighiales</taxon>
        <taxon>Linaceae</taxon>
        <taxon>Linum</taxon>
    </lineage>
</organism>
<dbReference type="AlphaFoldDB" id="A0AAV0P1H1"/>
<proteinExistence type="predicted"/>
<evidence type="ECO:0000256" key="1">
    <source>
        <dbReference type="SAM" id="Phobius"/>
    </source>
</evidence>
<keyword evidence="1" id="KW-0812">Transmembrane</keyword>
<dbReference type="GO" id="GO:0031969">
    <property type="term" value="C:chloroplast membrane"/>
    <property type="evidence" value="ECO:0007669"/>
    <property type="project" value="TreeGrafter"/>
</dbReference>
<evidence type="ECO:0000313" key="3">
    <source>
        <dbReference type="Proteomes" id="UP001154282"/>
    </source>
</evidence>
<dbReference type="Proteomes" id="UP001154282">
    <property type="component" value="Unassembled WGS sequence"/>
</dbReference>
<sequence>MALAISNAFHCTKPRIPQGNLNLRSTVTRLQPSFVRFSSRAPWTGRLVCSAASAAGSSSPDSDLNPYEVLGVNPLAGFDAVKLAHKKKRKEAESVGDESTVAQLDKAYDKLMMAQLKNRKEGVTYGSFKVSKDIKYADKQPIVPWGPRFTKSSQTDLQINLAISAVFVSSKVSYSVLTVFLLQTAWILFKRSAEYKPLQFLTFAFVYRVFEKLKSYEPSVSPTLTEEGVDDGRALRMGKRLLRSLALVFGCIAFASLAYTGVLNLIEYAGGFIPVFLYNNQELIITASSAISLYILASYYR</sequence>
<evidence type="ECO:0000313" key="2">
    <source>
        <dbReference type="EMBL" id="CAI0464800.1"/>
    </source>
</evidence>
<dbReference type="InterPro" id="IPR036869">
    <property type="entry name" value="J_dom_sf"/>
</dbReference>
<protein>
    <submittedName>
        <fullName evidence="2">Uncharacterized protein</fullName>
    </submittedName>
</protein>
<dbReference type="SUPFAM" id="SSF46565">
    <property type="entry name" value="Chaperone J-domain"/>
    <property type="match status" value="1"/>
</dbReference>
<feature type="transmembrane region" description="Helical" evidence="1">
    <location>
        <begin position="283"/>
        <end position="300"/>
    </location>
</feature>
<feature type="transmembrane region" description="Helical" evidence="1">
    <location>
        <begin position="241"/>
        <end position="263"/>
    </location>
</feature>
<keyword evidence="1" id="KW-0472">Membrane</keyword>